<evidence type="ECO:0000256" key="2">
    <source>
        <dbReference type="ARBA" id="ARBA00015856"/>
    </source>
</evidence>
<keyword evidence="7" id="KW-1185">Reference proteome</keyword>
<dbReference type="Proteomes" id="UP000219286">
    <property type="component" value="Unassembled WGS sequence"/>
</dbReference>
<dbReference type="AlphaFoldDB" id="A0A2H2ZMM6"/>
<dbReference type="InterPro" id="IPR012908">
    <property type="entry name" value="PGAP1-ab_dom-like"/>
</dbReference>
<keyword evidence="3" id="KW-0256">Endoplasmic reticulum</keyword>
<dbReference type="Pfam" id="PF07819">
    <property type="entry name" value="PGAP1"/>
    <property type="match status" value="1"/>
</dbReference>
<dbReference type="EC" id="3.1.-.-" evidence="3"/>
<dbReference type="GO" id="GO:0016788">
    <property type="term" value="F:hydrolase activity, acting on ester bonds"/>
    <property type="evidence" value="ECO:0007669"/>
    <property type="project" value="InterPro"/>
</dbReference>
<dbReference type="GO" id="GO:0015031">
    <property type="term" value="P:protein transport"/>
    <property type="evidence" value="ECO:0007669"/>
    <property type="project" value="UniProtKB-KW"/>
</dbReference>
<gene>
    <name evidence="6" type="ORF">A9Z42_0066540</name>
</gene>
<evidence type="ECO:0000256" key="1">
    <source>
        <dbReference type="ARBA" id="ARBA00003496"/>
    </source>
</evidence>
<name>A0A2H2ZMM6_TRIPA</name>
<comment type="subcellular location">
    <subcellularLocation>
        <location evidence="3">Endoplasmic reticulum membrane</location>
    </subcellularLocation>
</comment>
<keyword evidence="3" id="KW-0813">Transport</keyword>
<dbReference type="InterPro" id="IPR029058">
    <property type="entry name" value="AB_hydrolase_fold"/>
</dbReference>
<comment type="caution">
    <text evidence="6">The sequence shown here is derived from an EMBL/GenBank/DDBJ whole genome shotgun (WGS) entry which is preliminary data.</text>
</comment>
<proteinExistence type="inferred from homology"/>
<dbReference type="GO" id="GO:0005789">
    <property type="term" value="C:endoplasmic reticulum membrane"/>
    <property type="evidence" value="ECO:0007669"/>
    <property type="project" value="UniProtKB-SubCell"/>
</dbReference>
<feature type="region of interest" description="Disordered" evidence="4">
    <location>
        <begin position="135"/>
        <end position="179"/>
    </location>
</feature>
<evidence type="ECO:0000256" key="4">
    <source>
        <dbReference type="SAM" id="MobiDB-lite"/>
    </source>
</evidence>
<reference evidence="6 7" key="1">
    <citation type="journal article" date="2015" name="Genome Announc.">
        <title>Genome sequence and annotation of Trichoderma parareesei, the ancestor of the cellulase producer Trichoderma reesei.</title>
        <authorList>
            <person name="Yang D."/>
            <person name="Pomraning K."/>
            <person name="Kopchinskiy A."/>
            <person name="Karimi Aghcheh R."/>
            <person name="Atanasova L."/>
            <person name="Chenthamara K."/>
            <person name="Baker S.E."/>
            <person name="Zhang R."/>
            <person name="Shen Q."/>
            <person name="Freitag M."/>
            <person name="Kubicek C.P."/>
            <person name="Druzhinina I.S."/>
        </authorList>
    </citation>
    <scope>NUCLEOTIDE SEQUENCE [LARGE SCALE GENOMIC DNA]</scope>
    <source>
        <strain evidence="6 7">CBS 125925</strain>
    </source>
</reference>
<protein>
    <recommendedName>
        <fullName evidence="2 3">GPI inositol-deacylase</fullName>
        <ecNumber evidence="3">3.1.-.-</ecNumber>
    </recommendedName>
</protein>
<feature type="compositionally biased region" description="Basic and acidic residues" evidence="4">
    <location>
        <begin position="146"/>
        <end position="159"/>
    </location>
</feature>
<accession>A0A2H2ZMM6</accession>
<keyword evidence="3" id="KW-0378">Hydrolase</keyword>
<keyword evidence="3" id="KW-0472">Membrane</keyword>
<dbReference type="PANTHER" id="PTHR11440">
    <property type="entry name" value="LECITHIN-CHOLESTEROL ACYLTRANSFERASE-RELATED"/>
    <property type="match status" value="1"/>
</dbReference>
<dbReference type="EMBL" id="LFMI01000652">
    <property type="protein sequence ID" value="OTA05952.1"/>
    <property type="molecule type" value="Genomic_DNA"/>
</dbReference>
<dbReference type="SUPFAM" id="SSF53474">
    <property type="entry name" value="alpha/beta-Hydrolases"/>
    <property type="match status" value="1"/>
</dbReference>
<evidence type="ECO:0000313" key="7">
    <source>
        <dbReference type="Proteomes" id="UP000219286"/>
    </source>
</evidence>
<dbReference type="OrthoDB" id="5592486at2759"/>
<comment type="similarity">
    <text evidence="3">Belongs to the GPI inositol-deacylase family.</text>
</comment>
<evidence type="ECO:0000313" key="6">
    <source>
        <dbReference type="EMBL" id="OTA05952.1"/>
    </source>
</evidence>
<organism evidence="6 7">
    <name type="scientific">Trichoderma parareesei</name>
    <name type="common">Filamentous fungus</name>
    <dbReference type="NCBI Taxonomy" id="858221"/>
    <lineage>
        <taxon>Eukaryota</taxon>
        <taxon>Fungi</taxon>
        <taxon>Dikarya</taxon>
        <taxon>Ascomycota</taxon>
        <taxon>Pezizomycotina</taxon>
        <taxon>Sordariomycetes</taxon>
        <taxon>Hypocreomycetidae</taxon>
        <taxon>Hypocreales</taxon>
        <taxon>Hypocreaceae</taxon>
        <taxon>Trichoderma</taxon>
    </lineage>
</organism>
<evidence type="ECO:0000256" key="3">
    <source>
        <dbReference type="RuleBase" id="RU365011"/>
    </source>
</evidence>
<evidence type="ECO:0000259" key="5">
    <source>
        <dbReference type="Pfam" id="PF07819"/>
    </source>
</evidence>
<sequence>MKQWPRHHGPRLSRSLPHLRRSRARAFSTAKPLLHESSHDPRIRDLGRQILDDYAMIRENYATPKHPIVLAHGLLGFSELKVSPYLPTIEYWNGIKQALVANRCSVLTTSVPPSGSIEERAEKLAADILAQTSAASLSHSKNNNTNDRESRLVRPGEEGGKEEEEQEDQIRQAGQQQKTPVVNIIAHSMGGLDARYMISRLRPRGIKVASLVTIATPHRGSPFADYLVDSDAGSPLHLPRLYSVIRRAGLGTSAFGQLTTRYMRDEFNPRVPDDQAVRYFSYGAMIDEPSMLGAFRVPYGVIWDKEGENDGLVSVRSSRWGEYKGTLVGVSHLDLINWSNRARWAVREWMGMKRTFNAVAFYLDVADMLAKEGL</sequence>
<dbReference type="Gene3D" id="3.40.50.1820">
    <property type="entry name" value="alpha/beta hydrolase"/>
    <property type="match status" value="1"/>
</dbReference>
<comment type="function">
    <text evidence="1 3">Involved in inositol deacylation of GPI-anchored proteins which plays important roles in the quality control and ER-associated degradation of GPI-anchored proteins.</text>
</comment>
<feature type="domain" description="GPI inositol-deacylase PGAP1-like alpha/beta" evidence="5">
    <location>
        <begin position="174"/>
        <end position="223"/>
    </location>
</feature>
<keyword evidence="3" id="KW-0653">Protein transport</keyword>
<feature type="compositionally biased region" description="Polar residues" evidence="4">
    <location>
        <begin position="135"/>
        <end position="145"/>
    </location>
</feature>